<accession>A0A1H9XMQ6</accession>
<proteinExistence type="predicted"/>
<dbReference type="Proteomes" id="UP000199019">
    <property type="component" value="Unassembled WGS sequence"/>
</dbReference>
<dbReference type="InterPro" id="IPR021530">
    <property type="entry name" value="AllH-like"/>
</dbReference>
<evidence type="ECO:0008006" key="3">
    <source>
        <dbReference type="Google" id="ProtNLM"/>
    </source>
</evidence>
<dbReference type="EMBL" id="FOHB01000009">
    <property type="protein sequence ID" value="SES46953.1"/>
    <property type="molecule type" value="Genomic_DNA"/>
</dbReference>
<gene>
    <name evidence="1" type="ORF">SAMN05216199_3977</name>
</gene>
<dbReference type="AlphaFoldDB" id="A0A1H9XMQ6"/>
<dbReference type="STRING" id="587636.SAMN05216199_3977"/>
<evidence type="ECO:0000313" key="2">
    <source>
        <dbReference type="Proteomes" id="UP000199019"/>
    </source>
</evidence>
<dbReference type="Pfam" id="PF11392">
    <property type="entry name" value="AllH"/>
    <property type="match status" value="1"/>
</dbReference>
<sequence>MTVPLTVRIARLARAGTPERWPAAVSPLTARALQAPPRPARVLAALPTALYLLLPEGHDHVLPVLAADALRLPTGLRLATPSAELVWRVDQRDEVVVGEGRVRLPGADLLAVRTWRPARVPVVQERVEAAGLQATLAALEPATGAAVLRELARDVATAALLARTGRVARLVGGLVGAGRGLTPSGDDALCGVLLGLRAAGAVPAGRQLEVAVRRGVGATTSLSASLLLAAIDGYAVPEVVDAVGSAVRADTAALASAMPSVLAIGHSSGADLLAGLAGTLDALCRTGLPSSDHPHPQPEGARRA</sequence>
<organism evidence="1 2">
    <name type="scientific">Pedococcus cremeus</name>
    <dbReference type="NCBI Taxonomy" id="587636"/>
    <lineage>
        <taxon>Bacteria</taxon>
        <taxon>Bacillati</taxon>
        <taxon>Actinomycetota</taxon>
        <taxon>Actinomycetes</taxon>
        <taxon>Micrococcales</taxon>
        <taxon>Intrasporangiaceae</taxon>
        <taxon>Pedococcus</taxon>
    </lineage>
</organism>
<protein>
    <recommendedName>
        <fullName evidence="3">DUF2877 domain-containing protein</fullName>
    </recommendedName>
</protein>
<keyword evidence="2" id="KW-1185">Reference proteome</keyword>
<reference evidence="2" key="1">
    <citation type="submission" date="2016-10" db="EMBL/GenBank/DDBJ databases">
        <authorList>
            <person name="Varghese N."/>
            <person name="Submissions S."/>
        </authorList>
    </citation>
    <scope>NUCLEOTIDE SEQUENCE [LARGE SCALE GENOMIC DNA]</scope>
    <source>
        <strain evidence="2">CGMCC 1.6963</strain>
    </source>
</reference>
<name>A0A1H9XMQ6_9MICO</name>
<evidence type="ECO:0000313" key="1">
    <source>
        <dbReference type="EMBL" id="SES46953.1"/>
    </source>
</evidence>